<name>A0ABW1VFW4_9MICO</name>
<evidence type="ECO:0000256" key="1">
    <source>
        <dbReference type="ARBA" id="ARBA00023125"/>
    </source>
</evidence>
<dbReference type="PROSITE" id="PS51755">
    <property type="entry name" value="OMPR_PHOB"/>
    <property type="match status" value="1"/>
</dbReference>
<dbReference type="InterPro" id="IPR011006">
    <property type="entry name" value="CheY-like_superfamily"/>
</dbReference>
<keyword evidence="2" id="KW-0597">Phosphoprotein</keyword>
<dbReference type="CDD" id="cd00383">
    <property type="entry name" value="trans_reg_C"/>
    <property type="match status" value="1"/>
</dbReference>
<dbReference type="InterPro" id="IPR001789">
    <property type="entry name" value="Sig_transdc_resp-reg_receiver"/>
</dbReference>
<proteinExistence type="predicted"/>
<dbReference type="Gene3D" id="1.10.10.10">
    <property type="entry name" value="Winged helix-like DNA-binding domain superfamily/Winged helix DNA-binding domain"/>
    <property type="match status" value="1"/>
</dbReference>
<feature type="DNA-binding region" description="OmpR/PhoB-type" evidence="3">
    <location>
        <begin position="122"/>
        <end position="220"/>
    </location>
</feature>
<dbReference type="InterPro" id="IPR036388">
    <property type="entry name" value="WH-like_DNA-bd_sf"/>
</dbReference>
<dbReference type="PANTHER" id="PTHR48111:SF37">
    <property type="entry name" value="RESPONSE REGULATOR PROTEIN CARR"/>
    <property type="match status" value="1"/>
</dbReference>
<keyword evidence="1 3" id="KW-0238">DNA-binding</keyword>
<dbReference type="PANTHER" id="PTHR48111">
    <property type="entry name" value="REGULATOR OF RPOS"/>
    <property type="match status" value="1"/>
</dbReference>
<dbReference type="EMBL" id="JBHSTP010000001">
    <property type="protein sequence ID" value="MFC6355748.1"/>
    <property type="molecule type" value="Genomic_DNA"/>
</dbReference>
<feature type="domain" description="Response regulatory" evidence="4">
    <location>
        <begin position="3"/>
        <end position="118"/>
    </location>
</feature>
<dbReference type="PROSITE" id="PS50110">
    <property type="entry name" value="RESPONSE_REGULATORY"/>
    <property type="match status" value="1"/>
</dbReference>
<reference evidence="7" key="1">
    <citation type="journal article" date="2019" name="Int. J. Syst. Evol. Microbiol.">
        <title>The Global Catalogue of Microorganisms (GCM) 10K type strain sequencing project: providing services to taxonomists for standard genome sequencing and annotation.</title>
        <authorList>
            <consortium name="The Broad Institute Genomics Platform"/>
            <consortium name="The Broad Institute Genome Sequencing Center for Infectious Disease"/>
            <person name="Wu L."/>
            <person name="Ma J."/>
        </authorList>
    </citation>
    <scope>NUCLEOTIDE SEQUENCE [LARGE SCALE GENOMIC DNA]</scope>
    <source>
        <strain evidence="7">CCUG 43304</strain>
    </source>
</reference>
<protein>
    <submittedName>
        <fullName evidence="6">Response regulator transcription factor</fullName>
    </submittedName>
</protein>
<feature type="domain" description="OmpR/PhoB-type" evidence="5">
    <location>
        <begin position="122"/>
        <end position="220"/>
    </location>
</feature>
<gene>
    <name evidence="6" type="ORF">ACFQB0_06470</name>
</gene>
<accession>A0ABW1VFW4</accession>
<dbReference type="Pfam" id="PF00486">
    <property type="entry name" value="Trans_reg_C"/>
    <property type="match status" value="1"/>
</dbReference>
<sequence>MALVGVCEDDPLIRRALDEALRRNDHSVVLAHNGVEAISLFGEERRLDAIILDIGLPDSDGRDVCQALRAGGQFAPVLFLTARGALNDLVTGFHAGGDDYLTKPFALAEVLVRVDALSRRRRPLPEQSSKLRLDPQRLSVRLGDAEVGLTPTEFRVLAALTAHPGSIVRRRDVVSTAWPHGAQVHENTIDSYVRRVRAKLQQLESASVIETVRGVGYVLR</sequence>
<evidence type="ECO:0000313" key="7">
    <source>
        <dbReference type="Proteomes" id="UP001596306"/>
    </source>
</evidence>
<evidence type="ECO:0000313" key="6">
    <source>
        <dbReference type="EMBL" id="MFC6355748.1"/>
    </source>
</evidence>
<dbReference type="SMART" id="SM00448">
    <property type="entry name" value="REC"/>
    <property type="match status" value="1"/>
</dbReference>
<dbReference type="SUPFAM" id="SSF52172">
    <property type="entry name" value="CheY-like"/>
    <property type="match status" value="1"/>
</dbReference>
<dbReference type="SMART" id="SM00862">
    <property type="entry name" value="Trans_reg_C"/>
    <property type="match status" value="1"/>
</dbReference>
<dbReference type="Gene3D" id="3.40.50.2300">
    <property type="match status" value="1"/>
</dbReference>
<evidence type="ECO:0000259" key="5">
    <source>
        <dbReference type="PROSITE" id="PS51755"/>
    </source>
</evidence>
<dbReference type="Gene3D" id="6.10.250.690">
    <property type="match status" value="1"/>
</dbReference>
<evidence type="ECO:0000256" key="2">
    <source>
        <dbReference type="PROSITE-ProRule" id="PRU00169"/>
    </source>
</evidence>
<dbReference type="Pfam" id="PF00072">
    <property type="entry name" value="Response_reg"/>
    <property type="match status" value="1"/>
</dbReference>
<comment type="caution">
    <text evidence="6">The sequence shown here is derived from an EMBL/GenBank/DDBJ whole genome shotgun (WGS) entry which is preliminary data.</text>
</comment>
<keyword evidence="7" id="KW-1185">Reference proteome</keyword>
<dbReference type="InterPro" id="IPR039420">
    <property type="entry name" value="WalR-like"/>
</dbReference>
<dbReference type="Proteomes" id="UP001596306">
    <property type="component" value="Unassembled WGS sequence"/>
</dbReference>
<evidence type="ECO:0000256" key="3">
    <source>
        <dbReference type="PROSITE-ProRule" id="PRU01091"/>
    </source>
</evidence>
<dbReference type="InterPro" id="IPR001867">
    <property type="entry name" value="OmpR/PhoB-type_DNA-bd"/>
</dbReference>
<organism evidence="6 7">
    <name type="scientific">Luethyella okanaganae</name>
    <dbReference type="NCBI Taxonomy" id="69372"/>
    <lineage>
        <taxon>Bacteria</taxon>
        <taxon>Bacillati</taxon>
        <taxon>Actinomycetota</taxon>
        <taxon>Actinomycetes</taxon>
        <taxon>Micrococcales</taxon>
        <taxon>Microbacteriaceae</taxon>
        <taxon>Luethyella</taxon>
    </lineage>
</organism>
<evidence type="ECO:0000259" key="4">
    <source>
        <dbReference type="PROSITE" id="PS50110"/>
    </source>
</evidence>
<dbReference type="RefSeq" id="WP_386728982.1">
    <property type="nucleotide sequence ID" value="NZ_JBHSTP010000001.1"/>
</dbReference>
<feature type="modified residue" description="4-aspartylphosphate" evidence="2">
    <location>
        <position position="53"/>
    </location>
</feature>